<reference evidence="2 3" key="1">
    <citation type="submission" date="2018-11" db="EMBL/GenBank/DDBJ databases">
        <title>Tabrizicola sp. isolated from sediment of alpine lake.</title>
        <authorList>
            <person name="Liu Z."/>
        </authorList>
    </citation>
    <scope>NUCLEOTIDE SEQUENCE [LARGE SCALE GENOMIC DNA]</scope>
    <source>
        <strain evidence="2 3">DRYC-M-16</strain>
    </source>
</reference>
<organism evidence="2 3">
    <name type="scientific">Pseudotabrizicola sediminis</name>
    <dbReference type="NCBI Taxonomy" id="2486418"/>
    <lineage>
        <taxon>Bacteria</taxon>
        <taxon>Pseudomonadati</taxon>
        <taxon>Pseudomonadota</taxon>
        <taxon>Alphaproteobacteria</taxon>
        <taxon>Rhodobacterales</taxon>
        <taxon>Paracoccaceae</taxon>
        <taxon>Pseudotabrizicola</taxon>
    </lineage>
</organism>
<protein>
    <submittedName>
        <fullName evidence="2">BLUF domain-containing protein</fullName>
    </submittedName>
</protein>
<dbReference type="SUPFAM" id="SSF54975">
    <property type="entry name" value="Acylphosphatase/BLUF domain-like"/>
    <property type="match status" value="1"/>
</dbReference>
<dbReference type="SMART" id="SM01034">
    <property type="entry name" value="BLUF"/>
    <property type="match status" value="1"/>
</dbReference>
<accession>A0ABY2KLV0</accession>
<dbReference type="EMBL" id="RPEM01000005">
    <property type="protein sequence ID" value="TGD43515.1"/>
    <property type="molecule type" value="Genomic_DNA"/>
</dbReference>
<dbReference type="RefSeq" id="WP_135430396.1">
    <property type="nucleotide sequence ID" value="NZ_RPEM01000005.1"/>
</dbReference>
<gene>
    <name evidence="2" type="ORF">EEB11_08900</name>
</gene>
<dbReference type="InterPro" id="IPR007024">
    <property type="entry name" value="BLUF_domain"/>
</dbReference>
<feature type="domain" description="BLUF" evidence="1">
    <location>
        <begin position="3"/>
        <end position="95"/>
    </location>
</feature>
<dbReference type="Proteomes" id="UP000297741">
    <property type="component" value="Unassembled WGS sequence"/>
</dbReference>
<evidence type="ECO:0000259" key="1">
    <source>
        <dbReference type="PROSITE" id="PS50925"/>
    </source>
</evidence>
<keyword evidence="3" id="KW-1185">Reference proteome</keyword>
<dbReference type="Pfam" id="PF04940">
    <property type="entry name" value="BLUF"/>
    <property type="match status" value="1"/>
</dbReference>
<proteinExistence type="predicted"/>
<dbReference type="PROSITE" id="PS50925">
    <property type="entry name" value="BLUF"/>
    <property type="match status" value="1"/>
</dbReference>
<dbReference type="InterPro" id="IPR036046">
    <property type="entry name" value="Acylphosphatase-like_dom_sf"/>
</dbReference>
<evidence type="ECO:0000313" key="2">
    <source>
        <dbReference type="EMBL" id="TGD43515.1"/>
    </source>
</evidence>
<name>A0ABY2KLV0_9RHOB</name>
<comment type="caution">
    <text evidence="2">The sequence shown here is derived from an EMBL/GenBank/DDBJ whole genome shotgun (WGS) entry which is preliminary data.</text>
</comment>
<evidence type="ECO:0000313" key="3">
    <source>
        <dbReference type="Proteomes" id="UP000297741"/>
    </source>
</evidence>
<dbReference type="Gene3D" id="3.30.70.100">
    <property type="match status" value="1"/>
</dbReference>
<sequence>MPLLQLVYASRPFGFDQPTLTAILFDARRCNTRDDITGALICRDDVFLQLLEGPAPLVEAAYARIRKDDRHLEVRELLCRVIADDQRMFAGWAMKDDPATSLIWSREEVADGVPERADEAAVLAVFAQLVG</sequence>